<keyword evidence="4 7" id="KW-0812">Transmembrane</keyword>
<reference evidence="8 9" key="1">
    <citation type="submission" date="2024-03" db="EMBL/GenBank/DDBJ databases">
        <title>Novel Streptomyces species of biotechnological and ecological value are a feature of Machair soil.</title>
        <authorList>
            <person name="Prole J.R."/>
            <person name="Goodfellow M."/>
            <person name="Allenby N."/>
            <person name="Ward A.C."/>
        </authorList>
    </citation>
    <scope>NUCLEOTIDE SEQUENCE [LARGE SCALE GENOMIC DNA]</scope>
    <source>
        <strain evidence="8 9">MS1.HAVA.3</strain>
    </source>
</reference>
<evidence type="ECO:0000256" key="2">
    <source>
        <dbReference type="ARBA" id="ARBA00022448"/>
    </source>
</evidence>
<name>A0ABU8U7P4_9ACTN</name>
<dbReference type="Gene3D" id="1.20.1250.20">
    <property type="entry name" value="MFS general substrate transporter like domains"/>
    <property type="match status" value="1"/>
</dbReference>
<feature type="transmembrane region" description="Helical" evidence="7">
    <location>
        <begin position="45"/>
        <end position="63"/>
    </location>
</feature>
<feature type="transmembrane region" description="Helical" evidence="7">
    <location>
        <begin position="278"/>
        <end position="295"/>
    </location>
</feature>
<comment type="caution">
    <text evidence="8">The sequence shown here is derived from an EMBL/GenBank/DDBJ whole genome shotgun (WGS) entry which is preliminary data.</text>
</comment>
<accession>A0ABU8U7P4</accession>
<evidence type="ECO:0000256" key="4">
    <source>
        <dbReference type="ARBA" id="ARBA00022692"/>
    </source>
</evidence>
<feature type="transmembrane region" description="Helical" evidence="7">
    <location>
        <begin position="75"/>
        <end position="93"/>
    </location>
</feature>
<feature type="transmembrane region" description="Helical" evidence="7">
    <location>
        <begin position="337"/>
        <end position="357"/>
    </location>
</feature>
<feature type="transmembrane region" description="Helical" evidence="7">
    <location>
        <begin position="161"/>
        <end position="185"/>
    </location>
</feature>
<dbReference type="PANTHER" id="PTHR23517">
    <property type="entry name" value="RESISTANCE PROTEIN MDTM, PUTATIVE-RELATED-RELATED"/>
    <property type="match status" value="1"/>
</dbReference>
<proteinExistence type="predicted"/>
<evidence type="ECO:0000256" key="7">
    <source>
        <dbReference type="SAM" id="Phobius"/>
    </source>
</evidence>
<dbReference type="Proteomes" id="UP001382904">
    <property type="component" value="Unassembled WGS sequence"/>
</dbReference>
<gene>
    <name evidence="8" type="ORF">WKI68_25875</name>
</gene>
<evidence type="ECO:0000256" key="3">
    <source>
        <dbReference type="ARBA" id="ARBA00022475"/>
    </source>
</evidence>
<dbReference type="SUPFAM" id="SSF103473">
    <property type="entry name" value="MFS general substrate transporter"/>
    <property type="match status" value="1"/>
</dbReference>
<keyword evidence="9" id="KW-1185">Reference proteome</keyword>
<feature type="transmembrane region" description="Helical" evidence="7">
    <location>
        <begin position="369"/>
        <end position="387"/>
    </location>
</feature>
<feature type="transmembrane region" description="Helical" evidence="7">
    <location>
        <begin position="136"/>
        <end position="155"/>
    </location>
</feature>
<protein>
    <submittedName>
        <fullName evidence="8">MFS transporter</fullName>
    </submittedName>
</protein>
<dbReference type="Pfam" id="PF07690">
    <property type="entry name" value="MFS_1"/>
    <property type="match status" value="1"/>
</dbReference>
<keyword evidence="2" id="KW-0813">Transport</keyword>
<feature type="transmembrane region" description="Helical" evidence="7">
    <location>
        <begin position="206"/>
        <end position="232"/>
    </location>
</feature>
<evidence type="ECO:0000256" key="5">
    <source>
        <dbReference type="ARBA" id="ARBA00022989"/>
    </source>
</evidence>
<sequence length="403" mass="41301">MTETERRLRRGLATALFVRYLGAGGWAPLQVLFFVRSVGLSPGNVIIGLTAAGLAGLVAGPVVGRLADRFGPREVGIAGLLAQAGAAAALLAVDGMAGFLVVITLISLGRGAFPAISGALIAYVGGEDRVAYRARIYSLQNLAMVTGSLLGGLALQADTRTAYVIAILADVLSYLVAALLVARLPHLPPVPRERAGGHGYALADRPFLAVSMLAGVMVMFDVFMTVLMPVWIAEYTNAPRWTVSLVFAVSCTLVVLLQTRVAKGIETPRHGAVAMRRSGPVIAAAMLIVFAAAHVSGPVAVGLIVLGTVALTFGEMLFTAGEYALSFGLAPEHAQGEYQGVFAVGVGIGGAVAPAVLNALCLVAGPPGWIALAALMVAAGAAVPPVARIAERGRTPSEVKPAA</sequence>
<evidence type="ECO:0000313" key="8">
    <source>
        <dbReference type="EMBL" id="MEJ8643871.1"/>
    </source>
</evidence>
<dbReference type="InterPro" id="IPR036259">
    <property type="entry name" value="MFS_trans_sf"/>
</dbReference>
<feature type="transmembrane region" description="Helical" evidence="7">
    <location>
        <begin position="99"/>
        <end position="124"/>
    </location>
</feature>
<evidence type="ECO:0000256" key="1">
    <source>
        <dbReference type="ARBA" id="ARBA00004651"/>
    </source>
</evidence>
<evidence type="ECO:0000313" key="9">
    <source>
        <dbReference type="Proteomes" id="UP001382904"/>
    </source>
</evidence>
<dbReference type="EMBL" id="JBBKAM010000002">
    <property type="protein sequence ID" value="MEJ8643871.1"/>
    <property type="molecule type" value="Genomic_DNA"/>
</dbReference>
<keyword evidence="6 7" id="KW-0472">Membrane</keyword>
<dbReference type="InterPro" id="IPR011701">
    <property type="entry name" value="MFS"/>
</dbReference>
<evidence type="ECO:0000256" key="6">
    <source>
        <dbReference type="ARBA" id="ARBA00023136"/>
    </source>
</evidence>
<comment type="subcellular location">
    <subcellularLocation>
        <location evidence="1">Cell membrane</location>
        <topology evidence="1">Multi-pass membrane protein</topology>
    </subcellularLocation>
</comment>
<organism evidence="8 9">
    <name type="scientific">Streptomyces caledonius</name>
    <dbReference type="NCBI Taxonomy" id="3134107"/>
    <lineage>
        <taxon>Bacteria</taxon>
        <taxon>Bacillati</taxon>
        <taxon>Actinomycetota</taxon>
        <taxon>Actinomycetes</taxon>
        <taxon>Kitasatosporales</taxon>
        <taxon>Streptomycetaceae</taxon>
        <taxon>Streptomyces</taxon>
    </lineage>
</organism>
<dbReference type="InterPro" id="IPR050171">
    <property type="entry name" value="MFS_Transporters"/>
</dbReference>
<keyword evidence="5 7" id="KW-1133">Transmembrane helix</keyword>
<feature type="transmembrane region" description="Helical" evidence="7">
    <location>
        <begin position="301"/>
        <end position="325"/>
    </location>
</feature>
<dbReference type="PANTHER" id="PTHR23517:SF2">
    <property type="entry name" value="MULTIDRUG RESISTANCE PROTEIN MDTH"/>
    <property type="match status" value="1"/>
</dbReference>
<keyword evidence="3" id="KW-1003">Cell membrane</keyword>
<feature type="transmembrane region" description="Helical" evidence="7">
    <location>
        <begin position="238"/>
        <end position="257"/>
    </location>
</feature>
<feature type="transmembrane region" description="Helical" evidence="7">
    <location>
        <begin position="12"/>
        <end position="33"/>
    </location>
</feature>